<keyword evidence="1" id="KW-0862">Zinc</keyword>
<feature type="domain" description="CCHC-type" evidence="3">
    <location>
        <begin position="170"/>
        <end position="184"/>
    </location>
</feature>
<dbReference type="GO" id="GO:0019899">
    <property type="term" value="F:enzyme binding"/>
    <property type="evidence" value="ECO:0007669"/>
    <property type="project" value="UniProtKB-ARBA"/>
</dbReference>
<reference evidence="5" key="1">
    <citation type="submission" date="2016-11" db="UniProtKB">
        <authorList>
            <consortium name="WormBaseParasite"/>
        </authorList>
    </citation>
    <scope>IDENTIFICATION</scope>
</reference>
<dbReference type="InterPro" id="IPR001878">
    <property type="entry name" value="Znf_CCHC"/>
</dbReference>
<keyword evidence="4" id="KW-1185">Reference proteome</keyword>
<feature type="compositionally biased region" description="Basic and acidic residues" evidence="2">
    <location>
        <begin position="297"/>
        <end position="316"/>
    </location>
</feature>
<dbReference type="SUPFAM" id="SSF57756">
    <property type="entry name" value="Retrovirus zinc finger-like domains"/>
    <property type="match status" value="2"/>
</dbReference>
<name>A0A1I8AWU4_9BILA</name>
<protein>
    <submittedName>
        <fullName evidence="5">CCHC-type domain-containing protein</fullName>
    </submittedName>
</protein>
<evidence type="ECO:0000259" key="3">
    <source>
        <dbReference type="PROSITE" id="PS50158"/>
    </source>
</evidence>
<dbReference type="PANTHER" id="PTHR23002">
    <property type="entry name" value="ZINC FINGER CCHC DOMAIN CONTAINING PROTEIN"/>
    <property type="match status" value="1"/>
</dbReference>
<dbReference type="Proteomes" id="UP000095287">
    <property type="component" value="Unplaced"/>
</dbReference>
<dbReference type="GO" id="GO:0008270">
    <property type="term" value="F:zinc ion binding"/>
    <property type="evidence" value="ECO:0007669"/>
    <property type="project" value="UniProtKB-KW"/>
</dbReference>
<keyword evidence="1" id="KW-0479">Metal-binding</keyword>
<dbReference type="WBParaSite" id="L893_g989.t1">
    <property type="protein sequence ID" value="L893_g989.t1"/>
    <property type="gene ID" value="L893_g989"/>
</dbReference>
<evidence type="ECO:0000313" key="4">
    <source>
        <dbReference type="Proteomes" id="UP000095287"/>
    </source>
</evidence>
<dbReference type="SMART" id="SM00343">
    <property type="entry name" value="ZnF_C2HC"/>
    <property type="match status" value="4"/>
</dbReference>
<feature type="domain" description="CCHC-type" evidence="3">
    <location>
        <begin position="330"/>
        <end position="344"/>
    </location>
</feature>
<dbReference type="Pfam" id="PF00098">
    <property type="entry name" value="zf-CCHC"/>
    <property type="match status" value="2"/>
</dbReference>
<accession>A0A1I8AWU4</accession>
<feature type="domain" description="CCHC-type" evidence="3">
    <location>
        <begin position="195"/>
        <end position="211"/>
    </location>
</feature>
<dbReference type="InterPro" id="IPR051714">
    <property type="entry name" value="Znf_CCHC_NABP"/>
</dbReference>
<keyword evidence="1" id="KW-0863">Zinc-finger</keyword>
<evidence type="ECO:0000256" key="2">
    <source>
        <dbReference type="SAM" id="MobiDB-lite"/>
    </source>
</evidence>
<sequence>MHPQTNNYGQKAKPLHRNLHEIKLWMVPQLLKMILVHDGSEKFIEIRLTDGEKRREQVKISASALEELLEFLDNRDSMVNGGYCCPEAKRKAEVFYHTDKSMSLFNANPDYEDKIDIPSDSVAGFVERLRTLHNFAKEHKQKEQEDEAIRTVEAIPVFTGGNRGRSSMVCFKCHEEGHMKHQCPFNRTGENAREKCFKCGKFGHIARECTEACSSGRNTCYGCRKPGHVINWCPELRARLRSEENEQKTEEQEGSKENTDQAQNEEKAEQHEQEQKAEDEDGFENGKAEAKNNTGAEDEKQNEQEQKTEEQEDLKNKHASLGTAGGRKYYNCGKFGHFCRECPDDPRVFHFVSVVIWSGRSAALNEVEPQGCRSSNAANKKIVVTTSAVVQLQNRQLPSLW</sequence>
<proteinExistence type="predicted"/>
<dbReference type="AlphaFoldDB" id="A0A1I8AWU4"/>
<dbReference type="Gene3D" id="4.10.60.10">
    <property type="entry name" value="Zinc finger, CCHC-type"/>
    <property type="match status" value="3"/>
</dbReference>
<dbReference type="GO" id="GO:0003676">
    <property type="term" value="F:nucleic acid binding"/>
    <property type="evidence" value="ECO:0007669"/>
    <property type="project" value="InterPro"/>
</dbReference>
<organism evidence="4 5">
    <name type="scientific">Steinernema glaseri</name>
    <dbReference type="NCBI Taxonomy" id="37863"/>
    <lineage>
        <taxon>Eukaryota</taxon>
        <taxon>Metazoa</taxon>
        <taxon>Ecdysozoa</taxon>
        <taxon>Nematoda</taxon>
        <taxon>Chromadorea</taxon>
        <taxon>Rhabditida</taxon>
        <taxon>Tylenchina</taxon>
        <taxon>Panagrolaimomorpha</taxon>
        <taxon>Strongyloidoidea</taxon>
        <taxon>Steinernematidae</taxon>
        <taxon>Steinernema</taxon>
    </lineage>
</organism>
<feature type="region of interest" description="Disordered" evidence="2">
    <location>
        <begin position="244"/>
        <end position="320"/>
    </location>
</feature>
<feature type="domain" description="CCHC-type" evidence="3">
    <location>
        <begin position="220"/>
        <end position="235"/>
    </location>
</feature>
<evidence type="ECO:0000256" key="1">
    <source>
        <dbReference type="PROSITE-ProRule" id="PRU00047"/>
    </source>
</evidence>
<dbReference type="InterPro" id="IPR036875">
    <property type="entry name" value="Znf_CCHC_sf"/>
</dbReference>
<dbReference type="PROSITE" id="PS50158">
    <property type="entry name" value="ZF_CCHC"/>
    <property type="match status" value="4"/>
</dbReference>
<evidence type="ECO:0000313" key="5">
    <source>
        <dbReference type="WBParaSite" id="L893_g989.t1"/>
    </source>
</evidence>
<feature type="compositionally biased region" description="Basic and acidic residues" evidence="2">
    <location>
        <begin position="244"/>
        <end position="276"/>
    </location>
</feature>